<protein>
    <recommendedName>
        <fullName evidence="1">AB hydrolase-1 domain-containing protein</fullName>
    </recommendedName>
</protein>
<accession>A0A074JXV4</accession>
<dbReference type="EMBL" id="AUNB01000018">
    <property type="protein sequence ID" value="KEO60428.1"/>
    <property type="molecule type" value="Genomic_DNA"/>
</dbReference>
<sequence>MQDDPVIFLPGMMCDARLFWHPLQELSADRSVSVARLRGASIEEMSARVLAEAPPRFALVGHWLGGVVAMDVLRRAPERVSQISLIDISPLPETPQMAGRREPRMVRARTGRLDEVMLEEIPPETLAPGENRPHVQALMLEMAAALGPDTFIEQSRALMRRPDFQRTLRSTRTRALLMCGEYDQICPPRRHEFLAELMPHAEYRLILGAGHLSPLEQPEKITQGLRDWLDAPLLLA</sequence>
<dbReference type="InterPro" id="IPR029058">
    <property type="entry name" value="AB_hydrolase_fold"/>
</dbReference>
<feature type="domain" description="AB hydrolase-1" evidence="1">
    <location>
        <begin position="6"/>
        <end position="221"/>
    </location>
</feature>
<dbReference type="InterPro" id="IPR050228">
    <property type="entry name" value="Carboxylesterase_BioH"/>
</dbReference>
<organism evidence="2 3">
    <name type="scientific">Thioclava indica</name>
    <dbReference type="NCBI Taxonomy" id="1353528"/>
    <lineage>
        <taxon>Bacteria</taxon>
        <taxon>Pseudomonadati</taxon>
        <taxon>Pseudomonadota</taxon>
        <taxon>Alphaproteobacteria</taxon>
        <taxon>Rhodobacterales</taxon>
        <taxon>Paracoccaceae</taxon>
        <taxon>Thioclava</taxon>
    </lineage>
</organism>
<comment type="caution">
    <text evidence="2">The sequence shown here is derived from an EMBL/GenBank/DDBJ whole genome shotgun (WGS) entry which is preliminary data.</text>
</comment>
<dbReference type="STRING" id="1353528.DT23_02780"/>
<dbReference type="SUPFAM" id="SSF53474">
    <property type="entry name" value="alpha/beta-Hydrolases"/>
    <property type="match status" value="1"/>
</dbReference>
<name>A0A074JXV4_9RHOB</name>
<keyword evidence="3" id="KW-1185">Reference proteome</keyword>
<gene>
    <name evidence="2" type="ORF">DT23_02780</name>
</gene>
<dbReference type="InterPro" id="IPR000073">
    <property type="entry name" value="AB_hydrolase_1"/>
</dbReference>
<reference evidence="2 3" key="1">
    <citation type="journal article" date="2015" name="Antonie Van Leeuwenhoek">
        <title>Thioclava indica sp. nov., isolated from surface seawater of the Indian Ocean.</title>
        <authorList>
            <person name="Liu Y."/>
            <person name="Lai Q."/>
            <person name="Du J."/>
            <person name="Xu H."/>
            <person name="Jiang L."/>
            <person name="Shao Z."/>
        </authorList>
    </citation>
    <scope>NUCLEOTIDE SEQUENCE [LARGE SCALE GENOMIC DNA]</scope>
    <source>
        <strain evidence="2 3">DT23-4</strain>
    </source>
</reference>
<dbReference type="OrthoDB" id="5491135at2"/>
<evidence type="ECO:0000259" key="1">
    <source>
        <dbReference type="Pfam" id="PF12697"/>
    </source>
</evidence>
<dbReference type="PANTHER" id="PTHR43194">
    <property type="entry name" value="HYDROLASE ALPHA/BETA FOLD FAMILY"/>
    <property type="match status" value="1"/>
</dbReference>
<dbReference type="Gene3D" id="3.40.50.1820">
    <property type="entry name" value="alpha/beta hydrolase"/>
    <property type="match status" value="1"/>
</dbReference>
<dbReference type="AlphaFoldDB" id="A0A074JXV4"/>
<evidence type="ECO:0000313" key="3">
    <source>
        <dbReference type="Proteomes" id="UP000027471"/>
    </source>
</evidence>
<dbReference type="PANTHER" id="PTHR43194:SF2">
    <property type="entry name" value="PEROXISOMAL MEMBRANE PROTEIN LPX1"/>
    <property type="match status" value="1"/>
</dbReference>
<dbReference type="eggNOG" id="COG2021">
    <property type="taxonomic scope" value="Bacteria"/>
</dbReference>
<dbReference type="RefSeq" id="WP_038129601.1">
    <property type="nucleotide sequence ID" value="NZ_AUNB01000018.1"/>
</dbReference>
<evidence type="ECO:0000313" key="2">
    <source>
        <dbReference type="EMBL" id="KEO60428.1"/>
    </source>
</evidence>
<proteinExistence type="predicted"/>
<dbReference type="Proteomes" id="UP000027471">
    <property type="component" value="Unassembled WGS sequence"/>
</dbReference>
<dbReference type="Pfam" id="PF12697">
    <property type="entry name" value="Abhydrolase_6"/>
    <property type="match status" value="1"/>
</dbReference>